<dbReference type="InterPro" id="IPR051803">
    <property type="entry name" value="TA_system_RelE-like_toxin"/>
</dbReference>
<comment type="similarity">
    <text evidence="1 3">Belongs to the RelE toxin family.</text>
</comment>
<dbReference type="InterPro" id="IPR007712">
    <property type="entry name" value="RelE/ParE_toxin"/>
</dbReference>
<protein>
    <recommendedName>
        <fullName evidence="3">Toxin</fullName>
    </recommendedName>
</protein>
<evidence type="ECO:0000313" key="5">
    <source>
        <dbReference type="Proteomes" id="UP001589834"/>
    </source>
</evidence>
<dbReference type="EMBL" id="JBHLTN010000043">
    <property type="protein sequence ID" value="MFC0594378.1"/>
    <property type="molecule type" value="Genomic_DNA"/>
</dbReference>
<evidence type="ECO:0000256" key="2">
    <source>
        <dbReference type="ARBA" id="ARBA00022649"/>
    </source>
</evidence>
<evidence type="ECO:0000313" key="4">
    <source>
        <dbReference type="EMBL" id="MFC0594378.1"/>
    </source>
</evidence>
<name>A0ABV6PWZ9_9BURK</name>
<proteinExistence type="inferred from homology"/>
<dbReference type="PANTHER" id="PTHR33755">
    <property type="entry name" value="TOXIN PARE1-RELATED"/>
    <property type="match status" value="1"/>
</dbReference>
<dbReference type="InterPro" id="IPR035093">
    <property type="entry name" value="RelE/ParE_toxin_dom_sf"/>
</dbReference>
<dbReference type="InterPro" id="IPR028344">
    <property type="entry name" value="ParE1/4"/>
</dbReference>
<keyword evidence="5" id="KW-1185">Reference proteome</keyword>
<accession>A0ABV6PWZ9</accession>
<organism evidence="4 5">
    <name type="scientific">Ottowia pentelensis</name>
    <dbReference type="NCBI Taxonomy" id="511108"/>
    <lineage>
        <taxon>Bacteria</taxon>
        <taxon>Pseudomonadati</taxon>
        <taxon>Pseudomonadota</taxon>
        <taxon>Betaproteobacteria</taxon>
        <taxon>Burkholderiales</taxon>
        <taxon>Comamonadaceae</taxon>
        <taxon>Ottowia</taxon>
    </lineage>
</organism>
<sequence>MARVTRRPQAEVDILEIWEYIAADSVEQADRWIDKLDRSLQLWATQPMMGRERTELAVGLRSLPFGRYVVFFLPLEDGIDVVRVMHGSLDIEERFHE</sequence>
<dbReference type="PIRSF" id="PIRSF029218">
    <property type="entry name" value="ParE"/>
    <property type="match status" value="1"/>
</dbReference>
<dbReference type="Proteomes" id="UP001589834">
    <property type="component" value="Unassembled WGS sequence"/>
</dbReference>
<dbReference type="PANTHER" id="PTHR33755:SF6">
    <property type="entry name" value="PLASMID STABILIZATION SYSTEM PROTEIN"/>
    <property type="match status" value="1"/>
</dbReference>
<dbReference type="RefSeq" id="WP_293221257.1">
    <property type="nucleotide sequence ID" value="NZ_JBHLTN010000043.1"/>
</dbReference>
<keyword evidence="2" id="KW-1277">Toxin-antitoxin system</keyword>
<comment type="caution">
    <text evidence="4">The sequence shown here is derived from an EMBL/GenBank/DDBJ whole genome shotgun (WGS) entry which is preliminary data.</text>
</comment>
<evidence type="ECO:0000256" key="3">
    <source>
        <dbReference type="PIRNR" id="PIRNR029218"/>
    </source>
</evidence>
<dbReference type="Pfam" id="PF05016">
    <property type="entry name" value="ParE_toxin"/>
    <property type="match status" value="1"/>
</dbReference>
<dbReference type="Gene3D" id="3.30.2310.20">
    <property type="entry name" value="RelE-like"/>
    <property type="match status" value="1"/>
</dbReference>
<gene>
    <name evidence="4" type="ORF">ACFFGG_17655</name>
</gene>
<evidence type="ECO:0000256" key="1">
    <source>
        <dbReference type="ARBA" id="ARBA00006226"/>
    </source>
</evidence>
<reference evidence="4 5" key="1">
    <citation type="submission" date="2024-09" db="EMBL/GenBank/DDBJ databases">
        <authorList>
            <person name="Sun Q."/>
            <person name="Mori K."/>
        </authorList>
    </citation>
    <scope>NUCLEOTIDE SEQUENCE [LARGE SCALE GENOMIC DNA]</scope>
    <source>
        <strain evidence="4 5">NCAIM B.02336</strain>
    </source>
</reference>